<dbReference type="Proteomes" id="UP000019194">
    <property type="component" value="Unassembled WGS sequence"/>
</dbReference>
<sequence>MSAGKIKHQQKCVIPKPMTFLTFVKLLDESFVATHDTSATAIAFI</sequence>
<accession>A0A133L5C6</accession>
<protein>
    <submittedName>
        <fullName evidence="1">Uncharacterized protein</fullName>
    </submittedName>
</protein>
<comment type="caution">
    <text evidence="1">The sequence shown here is derived from an EMBL/GenBank/DDBJ whole genome shotgun (WGS) entry which is preliminary data.</text>
</comment>
<organism evidence="1 2">
    <name type="scientific">Citrobacter freundii</name>
    <dbReference type="NCBI Taxonomy" id="546"/>
    <lineage>
        <taxon>Bacteria</taxon>
        <taxon>Pseudomonadati</taxon>
        <taxon>Pseudomonadota</taxon>
        <taxon>Gammaproteobacteria</taxon>
        <taxon>Enterobacterales</taxon>
        <taxon>Enterobacteriaceae</taxon>
        <taxon>Citrobacter</taxon>
        <taxon>Citrobacter freundii complex</taxon>
    </lineage>
</organism>
<reference evidence="1 2" key="1">
    <citation type="submission" date="2013-10" db="EMBL/GenBank/DDBJ databases">
        <title>Antibiotic resistance diversity of beta-lactamase producers in the General Hospital Vienna.</title>
        <authorList>
            <person name="Barisic I."/>
            <person name="Mitteregger D."/>
            <person name="Hirschl A.M."/>
            <person name="Noehammer C."/>
            <person name="Wiesinger-Mayr H."/>
        </authorList>
    </citation>
    <scope>NUCLEOTIDE SEQUENCE [LARGE SCALE GENOMIC DNA]</scope>
    <source>
        <strain evidence="1 2">ISC11</strain>
    </source>
</reference>
<evidence type="ECO:0000313" key="2">
    <source>
        <dbReference type="Proteomes" id="UP000019194"/>
    </source>
</evidence>
<evidence type="ECO:0000313" key="1">
    <source>
        <dbReference type="EMBL" id="CDL36482.1"/>
    </source>
</evidence>
<dbReference type="EMBL" id="CBWP010000012">
    <property type="protein sequence ID" value="CDL36482.1"/>
    <property type="molecule type" value="Genomic_DNA"/>
</dbReference>
<proteinExistence type="predicted"/>
<name>A0A133L5C6_CITFR</name>
<dbReference type="AlphaFoldDB" id="A0A133L5C6"/>